<comment type="function">
    <text evidence="10">Promotes RNA polymerase assembly. Latches the N- and C-terminal regions of the beta' subunit thereby facilitating its interaction with the beta and alpha subunits.</text>
</comment>
<keyword evidence="6 10" id="KW-0548">Nucleotidyltransferase</keyword>
<evidence type="ECO:0000256" key="2">
    <source>
        <dbReference type="ARBA" id="ARBA00012418"/>
    </source>
</evidence>
<comment type="caution">
    <text evidence="11">The sequence shown here is derived from an EMBL/GenBank/DDBJ whole genome shotgun (WGS) entry which is preliminary data.</text>
</comment>
<dbReference type="NCBIfam" id="TIGR00690">
    <property type="entry name" value="rpoZ"/>
    <property type="match status" value="1"/>
</dbReference>
<organism evidence="11 12">
    <name type="scientific">Oceanirhabdus seepicola</name>
    <dbReference type="NCBI Taxonomy" id="2828781"/>
    <lineage>
        <taxon>Bacteria</taxon>
        <taxon>Bacillati</taxon>
        <taxon>Bacillota</taxon>
        <taxon>Clostridia</taxon>
        <taxon>Eubacteriales</taxon>
        <taxon>Clostridiaceae</taxon>
        <taxon>Oceanirhabdus</taxon>
    </lineage>
</organism>
<keyword evidence="7 10" id="KW-0804">Transcription</keyword>
<dbReference type="GO" id="GO:0000428">
    <property type="term" value="C:DNA-directed RNA polymerase complex"/>
    <property type="evidence" value="ECO:0007669"/>
    <property type="project" value="UniProtKB-KW"/>
</dbReference>
<dbReference type="InterPro" id="IPR036161">
    <property type="entry name" value="RPB6/omega-like_sf"/>
</dbReference>
<keyword evidence="4 10" id="KW-0240">DNA-directed RNA polymerase</keyword>
<dbReference type="InterPro" id="IPR006110">
    <property type="entry name" value="Pol_omega/Rpo6/RPB6"/>
</dbReference>
<evidence type="ECO:0000256" key="3">
    <source>
        <dbReference type="ARBA" id="ARBA00013725"/>
    </source>
</evidence>
<dbReference type="Pfam" id="PF01192">
    <property type="entry name" value="RNA_pol_Rpb6"/>
    <property type="match status" value="1"/>
</dbReference>
<dbReference type="GO" id="GO:0003899">
    <property type="term" value="F:DNA-directed RNA polymerase activity"/>
    <property type="evidence" value="ECO:0007669"/>
    <property type="project" value="UniProtKB-UniRule"/>
</dbReference>
<dbReference type="PANTHER" id="PTHR34476">
    <property type="entry name" value="DNA-DIRECTED RNA POLYMERASE SUBUNIT OMEGA"/>
    <property type="match status" value="1"/>
</dbReference>
<dbReference type="InterPro" id="IPR003716">
    <property type="entry name" value="DNA-dir_RNA_pol_omega"/>
</dbReference>
<dbReference type="SMART" id="SM01409">
    <property type="entry name" value="RNA_pol_Rpb6"/>
    <property type="match status" value="1"/>
</dbReference>
<dbReference type="Proteomes" id="UP001056429">
    <property type="component" value="Unassembled WGS sequence"/>
</dbReference>
<dbReference type="Gene3D" id="3.90.940.10">
    <property type="match status" value="1"/>
</dbReference>
<evidence type="ECO:0000256" key="4">
    <source>
        <dbReference type="ARBA" id="ARBA00022478"/>
    </source>
</evidence>
<comment type="subunit">
    <text evidence="10">The RNAP catalytic core consists of 2 alpha, 1 beta, 1 beta' and 1 omega subunit. When a sigma factor is associated with the core the holoenzyme is formed, which can initiate transcription.</text>
</comment>
<evidence type="ECO:0000256" key="5">
    <source>
        <dbReference type="ARBA" id="ARBA00022679"/>
    </source>
</evidence>
<evidence type="ECO:0000256" key="10">
    <source>
        <dbReference type="HAMAP-Rule" id="MF_00366"/>
    </source>
</evidence>
<gene>
    <name evidence="10" type="primary">rpoZ</name>
    <name evidence="11" type="ORF">KDK92_15095</name>
</gene>
<keyword evidence="12" id="KW-1185">Reference proteome</keyword>
<dbReference type="AlphaFoldDB" id="A0A9J6P4N7"/>
<evidence type="ECO:0000313" key="12">
    <source>
        <dbReference type="Proteomes" id="UP001056429"/>
    </source>
</evidence>
<dbReference type="PANTHER" id="PTHR34476:SF1">
    <property type="entry name" value="DNA-DIRECTED RNA POLYMERASE SUBUNIT OMEGA"/>
    <property type="match status" value="1"/>
</dbReference>
<comment type="similarity">
    <text evidence="1 10">Belongs to the RNA polymerase subunit omega family.</text>
</comment>
<dbReference type="EC" id="2.7.7.6" evidence="2 10"/>
<comment type="catalytic activity">
    <reaction evidence="9 10">
        <text>RNA(n) + a ribonucleoside 5'-triphosphate = RNA(n+1) + diphosphate</text>
        <dbReference type="Rhea" id="RHEA:21248"/>
        <dbReference type="Rhea" id="RHEA-COMP:14527"/>
        <dbReference type="Rhea" id="RHEA-COMP:17342"/>
        <dbReference type="ChEBI" id="CHEBI:33019"/>
        <dbReference type="ChEBI" id="CHEBI:61557"/>
        <dbReference type="ChEBI" id="CHEBI:140395"/>
        <dbReference type="EC" id="2.7.7.6"/>
    </reaction>
</comment>
<evidence type="ECO:0000256" key="8">
    <source>
        <dbReference type="ARBA" id="ARBA00029924"/>
    </source>
</evidence>
<protein>
    <recommendedName>
        <fullName evidence="3 10">DNA-directed RNA polymerase subunit omega</fullName>
        <shortName evidence="10">RNAP omega subunit</shortName>
        <ecNumber evidence="2 10">2.7.7.6</ecNumber>
    </recommendedName>
    <alternativeName>
        <fullName evidence="10">RNA polymerase omega subunit</fullName>
    </alternativeName>
    <alternativeName>
        <fullName evidence="8 10">Transcriptase subunit omega</fullName>
    </alternativeName>
</protein>
<dbReference type="EMBL" id="JAGSOJ010000003">
    <property type="protein sequence ID" value="MCM1991057.1"/>
    <property type="molecule type" value="Genomic_DNA"/>
</dbReference>
<reference evidence="11" key="1">
    <citation type="journal article" date="2021" name="mSystems">
        <title>Bacteria and Archaea Synergistically Convert Glycine Betaine to Biogenic Methane in the Formosa Cold Seep of the South China Sea.</title>
        <authorList>
            <person name="Li L."/>
            <person name="Zhang W."/>
            <person name="Zhang S."/>
            <person name="Song L."/>
            <person name="Sun Q."/>
            <person name="Zhang H."/>
            <person name="Xiang H."/>
            <person name="Dong X."/>
        </authorList>
    </citation>
    <scope>NUCLEOTIDE SEQUENCE</scope>
    <source>
        <strain evidence="11">ZWT</strain>
    </source>
</reference>
<evidence type="ECO:0000256" key="1">
    <source>
        <dbReference type="ARBA" id="ARBA00006711"/>
    </source>
</evidence>
<dbReference type="HAMAP" id="MF_00366">
    <property type="entry name" value="RNApol_bact_RpoZ"/>
    <property type="match status" value="1"/>
</dbReference>
<evidence type="ECO:0000256" key="9">
    <source>
        <dbReference type="ARBA" id="ARBA00048552"/>
    </source>
</evidence>
<evidence type="ECO:0000256" key="6">
    <source>
        <dbReference type="ARBA" id="ARBA00022695"/>
    </source>
</evidence>
<proteinExistence type="inferred from homology"/>
<accession>A0A9J6P4N7</accession>
<dbReference type="GO" id="GO:0006351">
    <property type="term" value="P:DNA-templated transcription"/>
    <property type="evidence" value="ECO:0007669"/>
    <property type="project" value="UniProtKB-UniRule"/>
</dbReference>
<sequence>MINPSIVDLLQYVDNKYSLVIATSKRARKLIEGESPVIAMDVSKPLTTAIEELNSDNMIVVEDNTIEENTIEESIIEE</sequence>
<dbReference type="GO" id="GO:0003677">
    <property type="term" value="F:DNA binding"/>
    <property type="evidence" value="ECO:0007669"/>
    <property type="project" value="UniProtKB-UniRule"/>
</dbReference>
<reference evidence="11" key="2">
    <citation type="submission" date="2021-04" db="EMBL/GenBank/DDBJ databases">
        <authorList>
            <person name="Dong X."/>
        </authorList>
    </citation>
    <scope>NUCLEOTIDE SEQUENCE</scope>
    <source>
        <strain evidence="11">ZWT</strain>
    </source>
</reference>
<evidence type="ECO:0000256" key="7">
    <source>
        <dbReference type="ARBA" id="ARBA00023163"/>
    </source>
</evidence>
<evidence type="ECO:0000313" key="11">
    <source>
        <dbReference type="EMBL" id="MCM1991057.1"/>
    </source>
</evidence>
<keyword evidence="5 10" id="KW-0808">Transferase</keyword>
<dbReference type="SUPFAM" id="SSF63562">
    <property type="entry name" value="RPB6/omega subunit-like"/>
    <property type="match status" value="1"/>
</dbReference>
<name>A0A9J6P4N7_9CLOT</name>